<dbReference type="Proteomes" id="UP000298416">
    <property type="component" value="Unassembled WGS sequence"/>
</dbReference>
<feature type="compositionally biased region" description="Basic residues" evidence="1">
    <location>
        <begin position="39"/>
        <end position="52"/>
    </location>
</feature>
<gene>
    <name evidence="2" type="ORF">SASPL_135997</name>
</gene>
<reference evidence="2" key="2">
    <citation type="submission" date="2020-08" db="EMBL/GenBank/DDBJ databases">
        <title>Plant Genome Project.</title>
        <authorList>
            <person name="Zhang R.-G."/>
        </authorList>
    </citation>
    <scope>NUCLEOTIDE SEQUENCE</scope>
    <source>
        <strain evidence="2">Huo1</strain>
        <tissue evidence="2">Leaf</tissue>
    </source>
</reference>
<sequence length="116" mass="13077">MSGTQRGLARFSIIKADAPARPPLRRRDDRVAPPPRRAVDHRRHQHRHRARGVRLQILRRRALPPSCPSAALQMPLHQVTLAAQPSPLEFPMNSFRHMPFVALLLQPTDGLAGDSH</sequence>
<evidence type="ECO:0000256" key="1">
    <source>
        <dbReference type="SAM" id="MobiDB-lite"/>
    </source>
</evidence>
<dbReference type="AlphaFoldDB" id="A0A8X8WZ50"/>
<keyword evidence="3" id="KW-1185">Reference proteome</keyword>
<protein>
    <submittedName>
        <fullName evidence="2">Uncharacterized protein</fullName>
    </submittedName>
</protein>
<dbReference type="EMBL" id="PNBA02000013">
    <property type="protein sequence ID" value="KAG6403765.1"/>
    <property type="molecule type" value="Genomic_DNA"/>
</dbReference>
<name>A0A8X8WZ50_SALSN</name>
<evidence type="ECO:0000313" key="2">
    <source>
        <dbReference type="EMBL" id="KAG6403765.1"/>
    </source>
</evidence>
<reference evidence="2" key="1">
    <citation type="submission" date="2018-01" db="EMBL/GenBank/DDBJ databases">
        <authorList>
            <person name="Mao J.F."/>
        </authorList>
    </citation>
    <scope>NUCLEOTIDE SEQUENCE</scope>
    <source>
        <strain evidence="2">Huo1</strain>
        <tissue evidence="2">Leaf</tissue>
    </source>
</reference>
<feature type="region of interest" description="Disordered" evidence="1">
    <location>
        <begin position="1"/>
        <end position="52"/>
    </location>
</feature>
<organism evidence="2">
    <name type="scientific">Salvia splendens</name>
    <name type="common">Scarlet sage</name>
    <dbReference type="NCBI Taxonomy" id="180675"/>
    <lineage>
        <taxon>Eukaryota</taxon>
        <taxon>Viridiplantae</taxon>
        <taxon>Streptophyta</taxon>
        <taxon>Embryophyta</taxon>
        <taxon>Tracheophyta</taxon>
        <taxon>Spermatophyta</taxon>
        <taxon>Magnoliopsida</taxon>
        <taxon>eudicotyledons</taxon>
        <taxon>Gunneridae</taxon>
        <taxon>Pentapetalae</taxon>
        <taxon>asterids</taxon>
        <taxon>lamiids</taxon>
        <taxon>Lamiales</taxon>
        <taxon>Lamiaceae</taxon>
        <taxon>Nepetoideae</taxon>
        <taxon>Mentheae</taxon>
        <taxon>Salviinae</taxon>
        <taxon>Salvia</taxon>
        <taxon>Salvia subgen. Calosphace</taxon>
        <taxon>core Calosphace</taxon>
    </lineage>
</organism>
<proteinExistence type="predicted"/>
<accession>A0A8X8WZ50</accession>
<evidence type="ECO:0000313" key="3">
    <source>
        <dbReference type="Proteomes" id="UP000298416"/>
    </source>
</evidence>
<comment type="caution">
    <text evidence="2">The sequence shown here is derived from an EMBL/GenBank/DDBJ whole genome shotgun (WGS) entry which is preliminary data.</text>
</comment>